<dbReference type="AlphaFoldDB" id="A0A6N2UMJ9"/>
<keyword evidence="1" id="KW-0812">Transmembrane</keyword>
<keyword evidence="1" id="KW-0472">Membrane</keyword>
<sequence length="238" mass="25178">MNETSTSNNIFRGEFLPWIIKWGRATNLLGVVLVFGPCLALALQGIFPSWAAFGAALAVQLPLSASAYIREPISYFTMLGVPGTYMAFLSGNISNLRVPCSSIATQSAGIVEGTDQGTITATIGCAVSTFVSTAFLTVGVIAGAWILDMMPPIVISALNLLLPALFASLLANYAFQKIKLAFIVIPACFLIYFAQISGLFSIFPAILVPAIPPLICSFGAMGLGVAMSKKDEKKAKQQ</sequence>
<proteinExistence type="predicted"/>
<evidence type="ECO:0000256" key="1">
    <source>
        <dbReference type="SAM" id="Phobius"/>
    </source>
</evidence>
<evidence type="ECO:0000313" key="2">
    <source>
        <dbReference type="EMBL" id="VYT18032.1"/>
    </source>
</evidence>
<feature type="transmembrane region" description="Helical" evidence="1">
    <location>
        <begin position="75"/>
        <end position="98"/>
    </location>
</feature>
<gene>
    <name evidence="2" type="ORF">AULFYP135_01984</name>
</gene>
<feature type="transmembrane region" description="Helical" evidence="1">
    <location>
        <begin position="119"/>
        <end position="147"/>
    </location>
</feature>
<feature type="transmembrane region" description="Helical" evidence="1">
    <location>
        <begin position="206"/>
        <end position="227"/>
    </location>
</feature>
<organism evidence="2">
    <name type="scientific">uncultured Anaerotruncus sp</name>
    <dbReference type="NCBI Taxonomy" id="905011"/>
    <lineage>
        <taxon>Bacteria</taxon>
        <taxon>Bacillati</taxon>
        <taxon>Bacillota</taxon>
        <taxon>Clostridia</taxon>
        <taxon>Eubacteriales</taxon>
        <taxon>Oscillospiraceae</taxon>
        <taxon>Anaerotruncus</taxon>
        <taxon>environmental samples</taxon>
    </lineage>
</organism>
<reference evidence="2" key="1">
    <citation type="submission" date="2019-11" db="EMBL/GenBank/DDBJ databases">
        <authorList>
            <person name="Feng L."/>
        </authorList>
    </citation>
    <scope>NUCLEOTIDE SEQUENCE</scope>
    <source>
        <strain evidence="2">AundefinedLFYP135</strain>
    </source>
</reference>
<accession>A0A6N2UMJ9</accession>
<name>A0A6N2UMJ9_9FIRM</name>
<dbReference type="EMBL" id="CACRSL010000003">
    <property type="protein sequence ID" value="VYT18032.1"/>
    <property type="molecule type" value="Genomic_DNA"/>
</dbReference>
<feature type="transmembrane region" description="Helical" evidence="1">
    <location>
        <begin position="180"/>
        <end position="200"/>
    </location>
</feature>
<feature type="transmembrane region" description="Helical" evidence="1">
    <location>
        <begin position="25"/>
        <end position="43"/>
    </location>
</feature>
<feature type="transmembrane region" description="Helical" evidence="1">
    <location>
        <begin position="153"/>
        <end position="173"/>
    </location>
</feature>
<keyword evidence="1" id="KW-1133">Transmembrane helix</keyword>
<protein>
    <submittedName>
        <fullName evidence="2">Uncharacterized protein</fullName>
    </submittedName>
</protein>